<dbReference type="PANTHER" id="PTHR35805:SF1">
    <property type="entry name" value="ASPARTATE CARBAMOYLTRANSFERASE REGULATORY CHAIN"/>
    <property type="match status" value="1"/>
</dbReference>
<name>A0A133MXX4_FINMA</name>
<gene>
    <name evidence="1" type="ORF">FOC70_06170</name>
</gene>
<dbReference type="Gene3D" id="3.30.70.140">
    <property type="entry name" value="Aspartate carbamoyltransferase regulatory subunit, N-terminal domain"/>
    <property type="match status" value="1"/>
</dbReference>
<dbReference type="GO" id="GO:0006207">
    <property type="term" value="P:'de novo' pyrimidine nucleobase biosynthetic process"/>
    <property type="evidence" value="ECO:0007669"/>
    <property type="project" value="InterPro"/>
</dbReference>
<organism evidence="1 2">
    <name type="scientific">Finegoldia magna</name>
    <name type="common">Peptostreptococcus magnus</name>
    <dbReference type="NCBI Taxonomy" id="1260"/>
    <lineage>
        <taxon>Bacteria</taxon>
        <taxon>Bacillati</taxon>
        <taxon>Bacillota</taxon>
        <taxon>Tissierellia</taxon>
        <taxon>Tissierellales</taxon>
        <taxon>Peptoniphilaceae</taxon>
        <taxon>Finegoldia</taxon>
    </lineage>
</organism>
<dbReference type="EMBL" id="CP054000">
    <property type="protein sequence ID" value="QKH79947.1"/>
    <property type="molecule type" value="Genomic_DNA"/>
</dbReference>
<evidence type="ECO:0000313" key="1">
    <source>
        <dbReference type="EMBL" id="QKH79947.1"/>
    </source>
</evidence>
<keyword evidence="1" id="KW-0808">Transferase</keyword>
<evidence type="ECO:0000313" key="2">
    <source>
        <dbReference type="Proteomes" id="UP000502899"/>
    </source>
</evidence>
<dbReference type="PANTHER" id="PTHR35805">
    <property type="entry name" value="ASPARTATE CARBAMOYLTRANSFERASE REGULATORY CHAIN"/>
    <property type="match status" value="1"/>
</dbReference>
<reference evidence="1 2" key="1">
    <citation type="submission" date="2020-05" db="EMBL/GenBank/DDBJ databases">
        <title>FDA dAtabase for Regulatory Grade micrObial Sequences (FDA-ARGOS): Supporting development and validation of Infectious Disease Dx tests.</title>
        <authorList>
            <person name="Pederson C."/>
            <person name="Tallon L."/>
            <person name="Sadzewicz L."/>
            <person name="Zhao X."/>
            <person name="Vavikolanu K."/>
            <person name="Mehta A."/>
            <person name="Aluvathingal J."/>
            <person name="Nadendla S."/>
            <person name="Myers T."/>
            <person name="Yan Y."/>
            <person name="Sichtig H."/>
        </authorList>
    </citation>
    <scope>NUCLEOTIDE SEQUENCE [LARGE SCALE GENOMIC DNA]</scope>
    <source>
        <strain evidence="1 2">FDAARGOS_764</strain>
    </source>
</reference>
<dbReference type="InterPro" id="IPR036792">
    <property type="entry name" value="Asp_carbatrfase_reg_C_sf"/>
</dbReference>
<dbReference type="InterPro" id="IPR002801">
    <property type="entry name" value="Asp_carbamoylTrfase_reg"/>
</dbReference>
<dbReference type="GO" id="GO:0009347">
    <property type="term" value="C:aspartate carbamoyltransferase complex"/>
    <property type="evidence" value="ECO:0007669"/>
    <property type="project" value="InterPro"/>
</dbReference>
<dbReference type="NCBIfam" id="NF002063">
    <property type="entry name" value="PRK00893.1-3"/>
    <property type="match status" value="1"/>
</dbReference>
<dbReference type="Pfam" id="PF02748">
    <property type="entry name" value="PyrI_C"/>
    <property type="match status" value="1"/>
</dbReference>
<dbReference type="GO" id="GO:0016740">
    <property type="term" value="F:transferase activity"/>
    <property type="evidence" value="ECO:0007669"/>
    <property type="project" value="UniProtKB-KW"/>
</dbReference>
<dbReference type="InterPro" id="IPR020542">
    <property type="entry name" value="Asp_carbamoyltrfase_reg_C"/>
</dbReference>
<protein>
    <submittedName>
        <fullName evidence="1">Aspartate carbamoyltransferase regulatory subunit</fullName>
    </submittedName>
</protein>
<dbReference type="Pfam" id="PF01948">
    <property type="entry name" value="PyrI"/>
    <property type="match status" value="1"/>
</dbReference>
<dbReference type="SUPFAM" id="SSF54893">
    <property type="entry name" value="Aspartate carbamoyltransferase, Regulatory-chain, N-terminal domain"/>
    <property type="match status" value="1"/>
</dbReference>
<sequence>MLNINSIEKGIVIDHIKCGMGYKIFQLLKLDKADYTVALIMNAQSGKLGRKDMIKIENVIDIDFDILGVFDDNMTVNVIENEKIKEKINLNLPEHFEGFIKCKNPRCITQSERSIVQKFSLVDKETRTYKCDYCDHLYNVEE</sequence>
<dbReference type="AlphaFoldDB" id="A0A133MXX4"/>
<accession>A0A133MXX4</accession>
<dbReference type="SUPFAM" id="SSF57825">
    <property type="entry name" value="Aspartate carbamoyltransferase, Regulatory-chain, C-terminal domain"/>
    <property type="match status" value="1"/>
</dbReference>
<dbReference type="InterPro" id="IPR036793">
    <property type="entry name" value="Asp_carbatrfase_reg_N_sf"/>
</dbReference>
<dbReference type="InterPro" id="IPR020545">
    <property type="entry name" value="Asp_carbamoyltransf_reg_N"/>
</dbReference>
<dbReference type="RefSeq" id="WP_002841729.1">
    <property type="nucleotide sequence ID" value="NZ_CAMYDD010000001.1"/>
</dbReference>
<dbReference type="Proteomes" id="UP000502899">
    <property type="component" value="Chromosome"/>
</dbReference>
<dbReference type="Gene3D" id="2.30.30.20">
    <property type="entry name" value="Aspartate carbamoyltransferase regulatory subunit, C-terminal domain"/>
    <property type="match status" value="1"/>
</dbReference>
<proteinExistence type="predicted"/>